<dbReference type="PANTHER" id="PTHR26379">
    <property type="entry name" value="BTB/POZ AND MATH DOMAIN-CONTAINING PROTEIN 1"/>
    <property type="match status" value="1"/>
</dbReference>
<proteinExistence type="predicted"/>
<feature type="domain" description="MATH" evidence="3">
    <location>
        <begin position="10"/>
        <end position="126"/>
    </location>
</feature>
<dbReference type="OrthoDB" id="10261408at2759"/>
<dbReference type="GO" id="GO:0016567">
    <property type="term" value="P:protein ubiquitination"/>
    <property type="evidence" value="ECO:0007669"/>
    <property type="project" value="InterPro"/>
</dbReference>
<dbReference type="AlphaFoldDB" id="A0A2K2D2F1"/>
<dbReference type="PANTHER" id="PTHR26379:SF504">
    <property type="entry name" value="OS08G0523800 PROTEIN"/>
    <property type="match status" value="1"/>
</dbReference>
<reference evidence="5" key="3">
    <citation type="submission" date="2018-08" db="UniProtKB">
        <authorList>
            <consortium name="EnsemblPlants"/>
        </authorList>
    </citation>
    <scope>IDENTIFICATION</scope>
    <source>
        <strain evidence="5">cv. Bd21</strain>
    </source>
</reference>
<feature type="domain" description="BTB" evidence="2">
    <location>
        <begin position="161"/>
        <end position="224"/>
    </location>
</feature>
<name>A0A2K2D2F1_BRADI</name>
<comment type="pathway">
    <text evidence="1">Protein modification; protein ubiquitination.</text>
</comment>
<dbReference type="CDD" id="cd00121">
    <property type="entry name" value="MATH"/>
    <property type="match status" value="1"/>
</dbReference>
<dbReference type="Gramene" id="PNT68460">
    <property type="protein sequence ID" value="PNT68460"/>
    <property type="gene ID" value="BRADI_3g40785v3"/>
</dbReference>
<dbReference type="InParanoid" id="A0A2K2D2F1"/>
<dbReference type="InterPro" id="IPR000210">
    <property type="entry name" value="BTB/POZ_dom"/>
</dbReference>
<dbReference type="SMART" id="SM00225">
    <property type="entry name" value="BTB"/>
    <property type="match status" value="1"/>
</dbReference>
<sequence>MSDSCLVPFKLHYAETKKNLSQLGDAVPSEVVSAGGHLWRISCYPCGIDDDDDSDDGDDDAAEDYLGIYLELMSKASARGVKAVFKAFLMNKKGEPSSSHADRIMETRDLESRYVVDGWVTIVWGVMVVRDDDDGPPLIMPCSDIGTHLGRLLDCAEDGNSDVSLVVGGDTFPAHRAVLAARSPVLGSMAEATMSTIITLQDIEPATFKVFLRFIYTDTLPDTTPIEMLKLMCAKKLWDGVSVDTVADTLSCAETYSCAELKTKCIAFFAEEENFREAVLTDGFVALVHKFPGIIAELRKNATSSKKRKNPAKN</sequence>
<organism evidence="4">
    <name type="scientific">Brachypodium distachyon</name>
    <name type="common">Purple false brome</name>
    <name type="synonym">Trachynia distachya</name>
    <dbReference type="NCBI Taxonomy" id="15368"/>
    <lineage>
        <taxon>Eukaryota</taxon>
        <taxon>Viridiplantae</taxon>
        <taxon>Streptophyta</taxon>
        <taxon>Embryophyta</taxon>
        <taxon>Tracheophyta</taxon>
        <taxon>Spermatophyta</taxon>
        <taxon>Magnoliopsida</taxon>
        <taxon>Liliopsida</taxon>
        <taxon>Poales</taxon>
        <taxon>Poaceae</taxon>
        <taxon>BOP clade</taxon>
        <taxon>Pooideae</taxon>
        <taxon>Stipodae</taxon>
        <taxon>Brachypodieae</taxon>
        <taxon>Brachypodium</taxon>
    </lineage>
</organism>
<dbReference type="InterPro" id="IPR011333">
    <property type="entry name" value="SKP1/BTB/POZ_sf"/>
</dbReference>
<evidence type="ECO:0000259" key="2">
    <source>
        <dbReference type="PROSITE" id="PS50097"/>
    </source>
</evidence>
<dbReference type="EnsemblPlants" id="PNT68460">
    <property type="protein sequence ID" value="PNT68460"/>
    <property type="gene ID" value="BRADI_3g40785v3"/>
</dbReference>
<evidence type="ECO:0000313" key="6">
    <source>
        <dbReference type="Proteomes" id="UP000008810"/>
    </source>
</evidence>
<keyword evidence="6" id="KW-1185">Reference proteome</keyword>
<dbReference type="SUPFAM" id="SSF49599">
    <property type="entry name" value="TRAF domain-like"/>
    <property type="match status" value="1"/>
</dbReference>
<evidence type="ECO:0000259" key="3">
    <source>
        <dbReference type="PROSITE" id="PS50144"/>
    </source>
</evidence>
<dbReference type="Proteomes" id="UP000008810">
    <property type="component" value="Chromosome 3"/>
</dbReference>
<protein>
    <recommendedName>
        <fullName evidence="7">BTB domain-containing protein</fullName>
    </recommendedName>
</protein>
<gene>
    <name evidence="4" type="ORF">BRADI_3g40785v3</name>
</gene>
<dbReference type="SUPFAM" id="SSF54695">
    <property type="entry name" value="POZ domain"/>
    <property type="match status" value="1"/>
</dbReference>
<dbReference type="Pfam" id="PF00651">
    <property type="entry name" value="BTB"/>
    <property type="match status" value="1"/>
</dbReference>
<reference evidence="4 5" key="1">
    <citation type="journal article" date="2010" name="Nature">
        <title>Genome sequencing and analysis of the model grass Brachypodium distachyon.</title>
        <authorList>
            <consortium name="International Brachypodium Initiative"/>
        </authorList>
    </citation>
    <scope>NUCLEOTIDE SEQUENCE [LARGE SCALE GENOMIC DNA]</scope>
    <source>
        <strain evidence="4 5">Bd21</strain>
    </source>
</reference>
<dbReference type="Gene3D" id="2.60.210.10">
    <property type="entry name" value="Apoptosis, Tumor Necrosis Factor Receptor Associated Protein 2, Chain A"/>
    <property type="match status" value="1"/>
</dbReference>
<evidence type="ECO:0000313" key="5">
    <source>
        <dbReference type="EnsemblPlants" id="PNT68460"/>
    </source>
</evidence>
<dbReference type="Gene3D" id="3.30.710.10">
    <property type="entry name" value="Potassium Channel Kv1.1, Chain A"/>
    <property type="match status" value="1"/>
</dbReference>
<reference evidence="4" key="2">
    <citation type="submission" date="2017-06" db="EMBL/GenBank/DDBJ databases">
        <title>WGS assembly of Brachypodium distachyon.</title>
        <authorList>
            <consortium name="The International Brachypodium Initiative"/>
            <person name="Lucas S."/>
            <person name="Harmon-Smith M."/>
            <person name="Lail K."/>
            <person name="Tice H."/>
            <person name="Grimwood J."/>
            <person name="Bruce D."/>
            <person name="Barry K."/>
            <person name="Shu S."/>
            <person name="Lindquist E."/>
            <person name="Wang M."/>
            <person name="Pitluck S."/>
            <person name="Vogel J.P."/>
            <person name="Garvin D.F."/>
            <person name="Mockler T.C."/>
            <person name="Schmutz J."/>
            <person name="Rokhsar D."/>
            <person name="Bevan M.W."/>
        </authorList>
    </citation>
    <scope>NUCLEOTIDE SEQUENCE</scope>
    <source>
        <strain evidence="4">Bd21</strain>
    </source>
</reference>
<evidence type="ECO:0008006" key="7">
    <source>
        <dbReference type="Google" id="ProtNLM"/>
    </source>
</evidence>
<evidence type="ECO:0000313" key="4">
    <source>
        <dbReference type="EMBL" id="PNT68460.1"/>
    </source>
</evidence>
<dbReference type="PROSITE" id="PS50144">
    <property type="entry name" value="MATH"/>
    <property type="match status" value="1"/>
</dbReference>
<dbReference type="InterPro" id="IPR002083">
    <property type="entry name" value="MATH/TRAF_dom"/>
</dbReference>
<evidence type="ECO:0000256" key="1">
    <source>
        <dbReference type="ARBA" id="ARBA00004906"/>
    </source>
</evidence>
<dbReference type="FunCoup" id="A0A2K2D2F1">
    <property type="interactions" value="6"/>
</dbReference>
<dbReference type="InterPro" id="IPR008974">
    <property type="entry name" value="TRAF-like"/>
</dbReference>
<accession>A0A2K2D2F1</accession>
<dbReference type="PROSITE" id="PS50097">
    <property type="entry name" value="BTB"/>
    <property type="match status" value="1"/>
</dbReference>
<dbReference type="EMBL" id="CM000882">
    <property type="protein sequence ID" value="PNT68460.1"/>
    <property type="molecule type" value="Genomic_DNA"/>
</dbReference>
<dbReference type="InterPro" id="IPR045005">
    <property type="entry name" value="BPM1-6"/>
</dbReference>